<gene>
    <name evidence="1" type="ORF">DLAC_04856</name>
</gene>
<dbReference type="OrthoDB" id="7827681at2759"/>
<dbReference type="AlphaFoldDB" id="A0A151ZJ76"/>
<evidence type="ECO:0000313" key="1">
    <source>
        <dbReference type="EMBL" id="KYQ93965.1"/>
    </source>
</evidence>
<dbReference type="PANTHER" id="PTHR11743">
    <property type="entry name" value="VOLTAGE-DEPENDENT ANION-SELECTIVE CHANNEL"/>
    <property type="match status" value="1"/>
</dbReference>
<dbReference type="InterPro" id="IPR023614">
    <property type="entry name" value="Porin_dom_sf"/>
</dbReference>
<dbReference type="InterPro" id="IPR001925">
    <property type="entry name" value="Porin_Euk"/>
</dbReference>
<dbReference type="Gene3D" id="2.40.160.10">
    <property type="entry name" value="Porin"/>
    <property type="match status" value="1"/>
</dbReference>
<keyword evidence="2" id="KW-1185">Reference proteome</keyword>
<proteinExistence type="predicted"/>
<dbReference type="InParanoid" id="A0A151ZJ76"/>
<dbReference type="GO" id="GO:0008308">
    <property type="term" value="F:voltage-gated monoatomic anion channel activity"/>
    <property type="evidence" value="ECO:0007669"/>
    <property type="project" value="InterPro"/>
</dbReference>
<dbReference type="Pfam" id="PF01459">
    <property type="entry name" value="Porin_3"/>
    <property type="match status" value="1"/>
</dbReference>
<dbReference type="FunCoup" id="A0A151ZJ76">
    <property type="interactions" value="1"/>
</dbReference>
<reference evidence="1 2" key="1">
    <citation type="submission" date="2015-12" db="EMBL/GenBank/DDBJ databases">
        <title>Dictyostelia acquired genes for synthesis and detection of signals that induce cell-type specialization by lateral gene transfer from prokaryotes.</title>
        <authorList>
            <person name="Gloeckner G."/>
            <person name="Schaap P."/>
        </authorList>
    </citation>
    <scope>NUCLEOTIDE SEQUENCE [LARGE SCALE GENOMIC DNA]</scope>
    <source>
        <strain evidence="1 2">TK</strain>
    </source>
</reference>
<dbReference type="PANTHER" id="PTHR11743:SF70">
    <property type="entry name" value="GH26960P-RELATED"/>
    <property type="match status" value="1"/>
</dbReference>
<dbReference type="GO" id="GO:0005741">
    <property type="term" value="C:mitochondrial outer membrane"/>
    <property type="evidence" value="ECO:0007669"/>
    <property type="project" value="InterPro"/>
</dbReference>
<dbReference type="InterPro" id="IPR027246">
    <property type="entry name" value="Porin_Euk/Tom40"/>
</dbReference>
<evidence type="ECO:0000313" key="2">
    <source>
        <dbReference type="Proteomes" id="UP000076078"/>
    </source>
</evidence>
<dbReference type="EMBL" id="LODT01000023">
    <property type="protein sequence ID" value="KYQ93965.1"/>
    <property type="molecule type" value="Genomic_DNA"/>
</dbReference>
<dbReference type="Proteomes" id="UP000076078">
    <property type="component" value="Unassembled WGS sequence"/>
</dbReference>
<protein>
    <submittedName>
        <fullName evidence="1">Porin</fullName>
    </submittedName>
</protein>
<organism evidence="1 2">
    <name type="scientific">Tieghemostelium lacteum</name>
    <name type="common">Slime mold</name>
    <name type="synonym">Dictyostelium lacteum</name>
    <dbReference type="NCBI Taxonomy" id="361077"/>
    <lineage>
        <taxon>Eukaryota</taxon>
        <taxon>Amoebozoa</taxon>
        <taxon>Evosea</taxon>
        <taxon>Eumycetozoa</taxon>
        <taxon>Dictyostelia</taxon>
        <taxon>Dictyosteliales</taxon>
        <taxon>Raperosteliaceae</taxon>
        <taxon>Tieghemostelium</taxon>
    </lineage>
</organism>
<accession>A0A151ZJ76</accession>
<dbReference type="OMA" id="QYNINDA"/>
<name>A0A151ZJ76_TIELA</name>
<comment type="caution">
    <text evidence="1">The sequence shown here is derived from an EMBL/GenBank/DDBJ whole genome shotgun (WGS) entry which is preliminary data.</text>
</comment>
<sequence length="225" mass="24639">MSTPLYNDLAKPTADFIKKDFPDNFQFEGTAKHKYGSVVFTSNLKKDFVGTVNPKFDIGKFVNKNGTVSISIDTNKFEKVETTIENLFPGLKSILTADSKKLAANLTVVVKPRSDVFLTVADKLIDKTITLTSLYKPNSRVQVGGDVTVDLKALNKNPTFNLGAQYNINDASYLKVKINDASKAAFGYTLNYDSKTKISTAWAINTRDLSAAGAHTFGVNITSTF</sequence>